<dbReference type="AlphaFoldDB" id="A0A6B3RRH6"/>
<evidence type="ECO:0000313" key="3">
    <source>
        <dbReference type="Proteomes" id="UP000481421"/>
    </source>
</evidence>
<sequence>MSKIDFSRIITRSAREAEDECRRLQAELVQAEADLAATDWQVIREAEGGPAMDPALRAARAEARANISRLREAILALTAVDPA</sequence>
<feature type="coiled-coil region" evidence="1">
    <location>
        <begin position="7"/>
        <end position="41"/>
    </location>
</feature>
<reference evidence="2 3" key="1">
    <citation type="submission" date="2020-02" db="EMBL/GenBank/DDBJ databases">
        <title>Rhodobacter algicola sp. nov., isolated from microalga culture.</title>
        <authorList>
            <person name="Park C.-Y."/>
        </authorList>
    </citation>
    <scope>NUCLEOTIDE SEQUENCE [LARGE SCALE GENOMIC DNA]</scope>
    <source>
        <strain evidence="2 3">ETT8</strain>
    </source>
</reference>
<proteinExistence type="predicted"/>
<dbReference type="Proteomes" id="UP000481421">
    <property type="component" value="Unassembled WGS sequence"/>
</dbReference>
<evidence type="ECO:0000313" key="2">
    <source>
        <dbReference type="EMBL" id="NEX47746.1"/>
    </source>
</evidence>
<organism evidence="2 3">
    <name type="scientific">Pseudotabrizicola algicola</name>
    <dbReference type="NCBI Taxonomy" id="2709381"/>
    <lineage>
        <taxon>Bacteria</taxon>
        <taxon>Pseudomonadati</taxon>
        <taxon>Pseudomonadota</taxon>
        <taxon>Alphaproteobacteria</taxon>
        <taxon>Rhodobacterales</taxon>
        <taxon>Paracoccaceae</taxon>
        <taxon>Pseudotabrizicola</taxon>
    </lineage>
</organism>
<gene>
    <name evidence="2" type="ORF">G3572_16145</name>
</gene>
<keyword evidence="1" id="KW-0175">Coiled coil</keyword>
<comment type="caution">
    <text evidence="2">The sequence shown here is derived from an EMBL/GenBank/DDBJ whole genome shotgun (WGS) entry which is preliminary data.</text>
</comment>
<accession>A0A6B3RRH6</accession>
<dbReference type="EMBL" id="JAAIKE010000005">
    <property type="protein sequence ID" value="NEX47746.1"/>
    <property type="molecule type" value="Genomic_DNA"/>
</dbReference>
<dbReference type="RefSeq" id="WP_164613751.1">
    <property type="nucleotide sequence ID" value="NZ_JAAIKE010000005.1"/>
</dbReference>
<evidence type="ECO:0000256" key="1">
    <source>
        <dbReference type="SAM" id="Coils"/>
    </source>
</evidence>
<protein>
    <submittedName>
        <fullName evidence="2">Uncharacterized protein</fullName>
    </submittedName>
</protein>
<name>A0A6B3RRH6_9RHOB</name>
<keyword evidence="3" id="KW-1185">Reference proteome</keyword>